<comment type="caution">
    <text evidence="2">The sequence shown here is derived from an EMBL/GenBank/DDBJ whole genome shotgun (WGS) entry which is preliminary data.</text>
</comment>
<protein>
    <submittedName>
        <fullName evidence="2">Uncharacterized protein</fullName>
    </submittedName>
</protein>
<evidence type="ECO:0000256" key="1">
    <source>
        <dbReference type="SAM" id="Phobius"/>
    </source>
</evidence>
<accession>A0A6L5YJ23</accession>
<gene>
    <name evidence="2" type="ORF">FYJ59_08535</name>
</gene>
<dbReference type="Proteomes" id="UP000476055">
    <property type="component" value="Unassembled WGS sequence"/>
</dbReference>
<evidence type="ECO:0000313" key="2">
    <source>
        <dbReference type="EMBL" id="MST58281.1"/>
    </source>
</evidence>
<keyword evidence="1" id="KW-1133">Transmembrane helix</keyword>
<keyword evidence="1" id="KW-0472">Membrane</keyword>
<dbReference type="RefSeq" id="WP_154496472.1">
    <property type="nucleotide sequence ID" value="NZ_VUMU01000009.1"/>
</dbReference>
<evidence type="ECO:0000313" key="3">
    <source>
        <dbReference type="Proteomes" id="UP000476055"/>
    </source>
</evidence>
<dbReference type="AlphaFoldDB" id="A0A6L5YJ23"/>
<name>A0A6L5YJ23_9FIRM</name>
<feature type="transmembrane region" description="Helical" evidence="1">
    <location>
        <begin position="29"/>
        <end position="47"/>
    </location>
</feature>
<proteinExistence type="predicted"/>
<organism evidence="2 3">
    <name type="scientific">Waltera intestinalis</name>
    <dbReference type="NCBI Taxonomy" id="2606635"/>
    <lineage>
        <taxon>Bacteria</taxon>
        <taxon>Bacillati</taxon>
        <taxon>Bacillota</taxon>
        <taxon>Clostridia</taxon>
        <taxon>Lachnospirales</taxon>
        <taxon>Lachnospiraceae</taxon>
        <taxon>Waltera</taxon>
    </lineage>
</organism>
<dbReference type="EMBL" id="VUMU01000009">
    <property type="protein sequence ID" value="MST58281.1"/>
    <property type="molecule type" value="Genomic_DNA"/>
</dbReference>
<keyword evidence="1" id="KW-0812">Transmembrane</keyword>
<keyword evidence="3" id="KW-1185">Reference proteome</keyword>
<reference evidence="2 3" key="1">
    <citation type="submission" date="2019-08" db="EMBL/GenBank/DDBJ databases">
        <title>In-depth cultivation of the pig gut microbiome towards novel bacterial diversity and tailored functional studies.</title>
        <authorList>
            <person name="Wylensek D."/>
            <person name="Hitch T.C.A."/>
            <person name="Clavel T."/>
        </authorList>
    </citation>
    <scope>NUCLEOTIDE SEQUENCE [LARGE SCALE GENOMIC DNA]</scope>
    <source>
        <strain evidence="2 3">WCA3-601-WT-6H</strain>
    </source>
</reference>
<sequence length="73" mass="7862">MKEKKHGNWEKIVGGIKKHALSREPGIDGILVTVGLCIIALLLCVVMKDSLTTFIQTIVTAMQTKAADILTGV</sequence>